<dbReference type="HAMAP" id="MF_01940">
    <property type="entry name" value="RNA_CPDase"/>
    <property type="match status" value="1"/>
</dbReference>
<evidence type="ECO:0000256" key="2">
    <source>
        <dbReference type="HAMAP-Rule" id="MF_01940"/>
    </source>
</evidence>
<dbReference type="Gene3D" id="3.90.1140.10">
    <property type="entry name" value="Cyclic phosphodiesterase"/>
    <property type="match status" value="1"/>
</dbReference>
<keyword evidence="1 2" id="KW-0378">Hydrolase</keyword>
<dbReference type="EMBL" id="JACHGN010000030">
    <property type="protein sequence ID" value="MBB5139521.1"/>
    <property type="molecule type" value="Genomic_DNA"/>
</dbReference>
<comment type="function">
    <text evidence="2">Hydrolyzes RNA 2',3'-cyclic phosphodiester to an RNA 2'-phosphomonoester.</text>
</comment>
<feature type="active site" description="Proton donor" evidence="2">
    <location>
        <position position="40"/>
    </location>
</feature>
<dbReference type="PANTHER" id="PTHR35561:SF1">
    <property type="entry name" value="RNA 2',3'-CYCLIC PHOSPHODIESTERASE"/>
    <property type="match status" value="1"/>
</dbReference>
<feature type="region of interest" description="Disordered" evidence="3">
    <location>
        <begin position="180"/>
        <end position="220"/>
    </location>
</feature>
<feature type="short sequence motif" description="HXTX 1" evidence="2">
    <location>
        <begin position="40"/>
        <end position="43"/>
    </location>
</feature>
<dbReference type="PANTHER" id="PTHR35561">
    <property type="entry name" value="RNA 2',3'-CYCLIC PHOSPHODIESTERASE"/>
    <property type="match status" value="1"/>
</dbReference>
<dbReference type="AlphaFoldDB" id="A0A840PP09"/>
<organism evidence="4 5">
    <name type="scientific">Thermocatellispora tengchongensis</name>
    <dbReference type="NCBI Taxonomy" id="1073253"/>
    <lineage>
        <taxon>Bacteria</taxon>
        <taxon>Bacillati</taxon>
        <taxon>Actinomycetota</taxon>
        <taxon>Actinomycetes</taxon>
        <taxon>Streptosporangiales</taxon>
        <taxon>Streptosporangiaceae</taxon>
        <taxon>Thermocatellispora</taxon>
    </lineage>
</organism>
<name>A0A840PP09_9ACTN</name>
<protein>
    <recommendedName>
        <fullName evidence="2">RNA 2',3'-cyclic phosphodiesterase</fullName>
        <shortName evidence="2">RNA 2',3'-CPDase</shortName>
        <ecNumber evidence="2">3.1.4.58</ecNumber>
    </recommendedName>
</protein>
<dbReference type="InterPro" id="IPR004175">
    <property type="entry name" value="RNA_CPDase"/>
</dbReference>
<dbReference type="Proteomes" id="UP000578449">
    <property type="component" value="Unassembled WGS sequence"/>
</dbReference>
<dbReference type="SUPFAM" id="SSF55144">
    <property type="entry name" value="LigT-like"/>
    <property type="match status" value="1"/>
</dbReference>
<proteinExistence type="inferred from homology"/>
<sequence>MRLFAALLPPPASLDELAGAIEPHLGGWPGLRWLPRENWHVTLAFYGEVPEQVLPGLRVRLARAASRYEPMTFAFAGTGAFPSARRGRVFWCGLSGPRDPLSRLADSLAAAGRRAGVQMGEPKRFRPHLTLARARADVDVRELVAVLDAFAGTPWEVTEIHLVRSHLGAHVRYETLESWPLGRRAPGPGARRDRGGGRSRERGSGGSGERGSGGSTAEGG</sequence>
<reference evidence="4 5" key="1">
    <citation type="submission" date="2020-08" db="EMBL/GenBank/DDBJ databases">
        <title>Genomic Encyclopedia of Type Strains, Phase IV (KMG-IV): sequencing the most valuable type-strain genomes for metagenomic binning, comparative biology and taxonomic classification.</title>
        <authorList>
            <person name="Goeker M."/>
        </authorList>
    </citation>
    <scope>NUCLEOTIDE SEQUENCE [LARGE SCALE GENOMIC DNA]</scope>
    <source>
        <strain evidence="4 5">DSM 45615</strain>
    </source>
</reference>
<evidence type="ECO:0000256" key="3">
    <source>
        <dbReference type="SAM" id="MobiDB-lite"/>
    </source>
</evidence>
<evidence type="ECO:0000313" key="5">
    <source>
        <dbReference type="Proteomes" id="UP000578449"/>
    </source>
</evidence>
<evidence type="ECO:0000256" key="1">
    <source>
        <dbReference type="ARBA" id="ARBA00022801"/>
    </source>
</evidence>
<gene>
    <name evidence="4" type="ORF">HNP84_009284</name>
</gene>
<evidence type="ECO:0000313" key="4">
    <source>
        <dbReference type="EMBL" id="MBB5139521.1"/>
    </source>
</evidence>
<comment type="catalytic activity">
    <reaction evidence="2">
        <text>a 3'-end 2',3'-cyclophospho-ribonucleotide-RNA + H2O = a 3'-end 2'-phospho-ribonucleotide-RNA + H(+)</text>
        <dbReference type="Rhea" id="RHEA:11828"/>
        <dbReference type="Rhea" id="RHEA-COMP:10464"/>
        <dbReference type="Rhea" id="RHEA-COMP:17353"/>
        <dbReference type="ChEBI" id="CHEBI:15377"/>
        <dbReference type="ChEBI" id="CHEBI:15378"/>
        <dbReference type="ChEBI" id="CHEBI:83064"/>
        <dbReference type="ChEBI" id="CHEBI:173113"/>
        <dbReference type="EC" id="3.1.4.58"/>
    </reaction>
</comment>
<feature type="active site" description="Proton acceptor" evidence="2">
    <location>
        <position position="128"/>
    </location>
</feature>
<feature type="short sequence motif" description="HXTX 2" evidence="2">
    <location>
        <begin position="128"/>
        <end position="131"/>
    </location>
</feature>
<keyword evidence="5" id="KW-1185">Reference proteome</keyword>
<comment type="caution">
    <text evidence="4">The sequence shown here is derived from an EMBL/GenBank/DDBJ whole genome shotgun (WGS) entry which is preliminary data.</text>
</comment>
<dbReference type="InterPro" id="IPR009097">
    <property type="entry name" value="Cyclic_Pdiesterase"/>
</dbReference>
<comment type="similarity">
    <text evidence="2">Belongs to the 2H phosphoesterase superfamily. ThpR family.</text>
</comment>
<dbReference type="RefSeq" id="WP_185056348.1">
    <property type="nucleotide sequence ID" value="NZ_BAABIX010000032.1"/>
</dbReference>
<dbReference type="NCBIfam" id="TIGR02258">
    <property type="entry name" value="2_5_ligase"/>
    <property type="match status" value="1"/>
</dbReference>
<dbReference type="GO" id="GO:0004113">
    <property type="term" value="F:2',3'-cyclic-nucleotide 3'-phosphodiesterase activity"/>
    <property type="evidence" value="ECO:0007669"/>
    <property type="project" value="InterPro"/>
</dbReference>
<accession>A0A840PP09</accession>
<keyword evidence="4" id="KW-0436">Ligase</keyword>
<feature type="compositionally biased region" description="Basic and acidic residues" evidence="3">
    <location>
        <begin position="190"/>
        <end position="203"/>
    </location>
</feature>
<dbReference type="Pfam" id="PF13563">
    <property type="entry name" value="2_5_RNA_ligase2"/>
    <property type="match status" value="1"/>
</dbReference>
<dbReference type="GO" id="GO:0016874">
    <property type="term" value="F:ligase activity"/>
    <property type="evidence" value="ECO:0007669"/>
    <property type="project" value="UniProtKB-KW"/>
</dbReference>
<dbReference type="EC" id="3.1.4.58" evidence="2"/>
<dbReference type="GO" id="GO:0008664">
    <property type="term" value="F:RNA 2',3'-cyclic 3'-phosphodiesterase activity"/>
    <property type="evidence" value="ECO:0007669"/>
    <property type="project" value="UniProtKB-EC"/>
</dbReference>
<feature type="compositionally biased region" description="Gly residues" evidence="3">
    <location>
        <begin position="204"/>
        <end position="220"/>
    </location>
</feature>